<dbReference type="PANTHER" id="PTHR43309:SF4">
    <property type="entry name" value="CARBOXYLTRANSFERASE DOMAIN-CONTAINING PROTEIN"/>
    <property type="match status" value="1"/>
</dbReference>
<evidence type="ECO:0000313" key="5">
    <source>
        <dbReference type="EMBL" id="SEF77720.1"/>
    </source>
</evidence>
<dbReference type="PANTHER" id="PTHR43309">
    <property type="entry name" value="5-OXOPROLINASE SUBUNIT C"/>
    <property type="match status" value="1"/>
</dbReference>
<dbReference type="InterPro" id="IPR052708">
    <property type="entry name" value="PxpC"/>
</dbReference>
<evidence type="ECO:0000313" key="6">
    <source>
        <dbReference type="Proteomes" id="UP000236721"/>
    </source>
</evidence>
<dbReference type="InterPro" id="IPR003778">
    <property type="entry name" value="CT_A_B"/>
</dbReference>
<reference evidence="6" key="1">
    <citation type="submission" date="2016-10" db="EMBL/GenBank/DDBJ databases">
        <authorList>
            <person name="Varghese N."/>
            <person name="Submissions S."/>
        </authorList>
    </citation>
    <scope>NUCLEOTIDE SEQUENCE [LARGE SCALE GENOMIC DNA]</scope>
    <source>
        <strain evidence="6">CGMCC 1.7062</strain>
    </source>
</reference>
<accession>A0A1H5URX1</accession>
<evidence type="ECO:0000256" key="1">
    <source>
        <dbReference type="ARBA" id="ARBA00022741"/>
    </source>
</evidence>
<keyword evidence="1" id="KW-0547">Nucleotide-binding</keyword>
<feature type="domain" description="Carboxyltransferase" evidence="4">
    <location>
        <begin position="25"/>
        <end position="309"/>
    </location>
</feature>
<name>A0A1H5URX1_9VIBR</name>
<dbReference type="GO" id="GO:0005524">
    <property type="term" value="F:ATP binding"/>
    <property type="evidence" value="ECO:0007669"/>
    <property type="project" value="UniProtKB-KW"/>
</dbReference>
<evidence type="ECO:0000256" key="3">
    <source>
        <dbReference type="ARBA" id="ARBA00022840"/>
    </source>
</evidence>
<dbReference type="SUPFAM" id="SSF50891">
    <property type="entry name" value="Cyclophilin-like"/>
    <property type="match status" value="1"/>
</dbReference>
<sequence>MPELVIVNQNHHVTFQDIGRYHCARYGLSQGGAADLLAHCWGQKLLGNSVHATSLEILLGRVKLRANGDLMLVLTGADCNAFNATTGSHIAPWQPFSLTNGEEIHLRIPKSGLRSYLSVAGGFDVVPFMGSTSTVERNHIGGPHQGLALQLGDRLAISPEPNNSLAVMPTSAIPIYAHHQELRLIPAFQYSKLPQHLIDKVLATTYRVTPNSNRMGVRLESLEHDERPDEAQPLGSLISEGIVCGAVQLPPDGDPIIMLQDRQTLGGYNKLGTIAFRDLPTLGQMRPGDTLRFVLTDLEIERVKQRAFYHYFGL</sequence>
<dbReference type="Gene3D" id="2.40.100.10">
    <property type="entry name" value="Cyclophilin-like"/>
    <property type="match status" value="1"/>
</dbReference>
<dbReference type="RefSeq" id="WP_103879253.1">
    <property type="nucleotide sequence ID" value="NZ_FNVG01000003.1"/>
</dbReference>
<dbReference type="SMART" id="SM00797">
    <property type="entry name" value="AHS2"/>
    <property type="match status" value="1"/>
</dbReference>
<evidence type="ECO:0000259" key="4">
    <source>
        <dbReference type="SMART" id="SM00797"/>
    </source>
</evidence>
<dbReference type="EMBL" id="FNVG01000003">
    <property type="protein sequence ID" value="SEF77720.1"/>
    <property type="molecule type" value="Genomic_DNA"/>
</dbReference>
<evidence type="ECO:0000256" key="2">
    <source>
        <dbReference type="ARBA" id="ARBA00022801"/>
    </source>
</evidence>
<proteinExistence type="predicted"/>
<dbReference type="OrthoDB" id="9768696at2"/>
<keyword evidence="3" id="KW-0067">ATP-binding</keyword>
<dbReference type="Proteomes" id="UP000236721">
    <property type="component" value="Unassembled WGS sequence"/>
</dbReference>
<keyword evidence="2" id="KW-0378">Hydrolase</keyword>
<keyword evidence="6" id="KW-1185">Reference proteome</keyword>
<dbReference type="GO" id="GO:0016787">
    <property type="term" value="F:hydrolase activity"/>
    <property type="evidence" value="ECO:0007669"/>
    <property type="project" value="UniProtKB-KW"/>
</dbReference>
<dbReference type="Pfam" id="PF02626">
    <property type="entry name" value="CT_A_B"/>
    <property type="match status" value="1"/>
</dbReference>
<protein>
    <submittedName>
        <fullName evidence="5">Biotin-dependent carboxylase uncharacterized domain-containing protein</fullName>
    </submittedName>
</protein>
<gene>
    <name evidence="5" type="ORF">SAMN04488244_103299</name>
</gene>
<organism evidence="5 6">
    <name type="scientific">Vibrio hangzhouensis</name>
    <dbReference type="NCBI Taxonomy" id="462991"/>
    <lineage>
        <taxon>Bacteria</taxon>
        <taxon>Pseudomonadati</taxon>
        <taxon>Pseudomonadota</taxon>
        <taxon>Gammaproteobacteria</taxon>
        <taxon>Vibrionales</taxon>
        <taxon>Vibrionaceae</taxon>
        <taxon>Vibrio</taxon>
    </lineage>
</organism>
<dbReference type="AlphaFoldDB" id="A0A1H5URX1"/>
<dbReference type="InterPro" id="IPR029000">
    <property type="entry name" value="Cyclophilin-like_dom_sf"/>
</dbReference>